<comment type="cofactor">
    <cofactor evidence="1">
        <name>Mg(2+)</name>
        <dbReference type="ChEBI" id="CHEBI:18420"/>
    </cofactor>
    <text evidence="1">Binds 2 magnesium ions per subunit.</text>
</comment>
<dbReference type="Pfam" id="PF03747">
    <property type="entry name" value="ADP_ribosyl_GH"/>
    <property type="match status" value="1"/>
</dbReference>
<comment type="caution">
    <text evidence="4">The sequence shown here is derived from an EMBL/GenBank/DDBJ whole genome shotgun (WGS) entry which is preliminary data.</text>
</comment>
<reference evidence="4" key="1">
    <citation type="submission" date="2021-02" db="EMBL/GenBank/DDBJ databases">
        <authorList>
            <person name="Nowell W R."/>
        </authorList>
    </citation>
    <scope>NUCLEOTIDE SEQUENCE</scope>
</reference>
<feature type="binding site" evidence="1">
    <location>
        <position position="778"/>
    </location>
    <ligand>
        <name>Mg(2+)</name>
        <dbReference type="ChEBI" id="CHEBI:18420"/>
        <label>1</label>
    </ligand>
</feature>
<dbReference type="Pfam" id="PF02338">
    <property type="entry name" value="OTU"/>
    <property type="match status" value="1"/>
</dbReference>
<dbReference type="InterPro" id="IPR003323">
    <property type="entry name" value="OTU_dom"/>
</dbReference>
<dbReference type="PROSITE" id="PS50802">
    <property type="entry name" value="OTU"/>
    <property type="match status" value="1"/>
</dbReference>
<feature type="binding site" evidence="1">
    <location>
        <position position="779"/>
    </location>
    <ligand>
        <name>Mg(2+)</name>
        <dbReference type="ChEBI" id="CHEBI:18420"/>
        <label>1</label>
    </ligand>
</feature>
<dbReference type="EMBL" id="CAJNOQ010000782">
    <property type="protein sequence ID" value="CAF0838069.1"/>
    <property type="molecule type" value="Genomic_DNA"/>
</dbReference>
<keyword evidence="6" id="KW-1185">Reference proteome</keyword>
<dbReference type="InterPro" id="IPR005502">
    <property type="entry name" value="Ribosyl_crysJ1"/>
</dbReference>
<proteinExistence type="predicted"/>
<feature type="domain" description="OTU" evidence="3">
    <location>
        <begin position="111"/>
        <end position="278"/>
    </location>
</feature>
<dbReference type="EMBL" id="CAJOBC010000782">
    <property type="protein sequence ID" value="CAF3625333.1"/>
    <property type="molecule type" value="Genomic_DNA"/>
</dbReference>
<dbReference type="PANTHER" id="PTHR16222">
    <property type="entry name" value="ADP-RIBOSYLGLYCOHYDROLASE"/>
    <property type="match status" value="1"/>
</dbReference>
<dbReference type="InterPro" id="IPR036705">
    <property type="entry name" value="Ribosyl_crysJ1_sf"/>
</dbReference>
<dbReference type="Gene3D" id="1.10.4080.10">
    <property type="entry name" value="ADP-ribosylation/Crystallin J1"/>
    <property type="match status" value="1"/>
</dbReference>
<sequence length="916" mass="104839">MAAQRTSPHPHYFSLFQSYCTGQQKPSNKDVLPLNEDIKHEAQELLKVINSAIIEQLSVLAPYTASVPREFIQDCDTPNSNVYQRYLIDRAMYKLLNDDKIINWSSKVKKLYPVRTSGNGNCLLHACLIAIAGVHDFDLYLRDRLKQFMEANEELLKQRWQIERLRNDQKLGITAENNKLDIEWQELCDLVQYENTEDGPTKDLHFLEAVHIFSIANMLRRPIIVLSEDVVRNKHGEAISINDIMGIYLPMLSDPTDCIKYPIVISYDRSHFCPLVTCDDETSSNGNHSLKYLLPLYKYDGNSQYTLLPLHFLVDIQQPDKTELLRQYLDIEDISDRLEPSSPPVNIRCCRLGEKRLKQNQDFIVLYRKYLFEFKKEQKRIAEEEERQRQRERENDNQYRNSAYNESTSTSGSPYKADMSTSNSSKHPTVVSRDQLPEQQSITNASKRPLIYPTHTPVNSDNQQNISSPLVLRQSSYNNAIEYNPLLLNSNNGYSDSVEDKLSQHNNDQEARSSPLRIRENNQRSNEVSVRPTDSTIAETKTKRGDALGTTCEFCTAEYVKTHPVNDMIGGGKFKLEPGEWTDDSSMMLIIGESNGHMSSNGVCFDIGKQTLKNLLENEKLAFDKSLNIIDEKSEAAGNGSLMRLCCVPLYYHKNVLDAIDMSAQSSLTTHRSKIAVDCVRFYAMLILGALNGVSKSELLSSNWYINEDVKLYFNDNPLCVPVLNLKQHETFKHKNPPDIQATGYSVQCLEAALWAFYHTENFNDGLLNAVNLGDDADTVGAIYGQLAGAYYGFDNIPVKYSELIALSTFIDALCREIFNQSTKSRTTSDEFLQIHTILVQLEQAYEQIYRRVQPCPSEFKSVDGFDQAYADFRKKFEQTNLFSHFDKRLQNDRKKVVQKTEQKKNMSALFAKIKK</sequence>
<feature type="binding site" evidence="1">
    <location>
        <position position="776"/>
    </location>
    <ligand>
        <name>Mg(2+)</name>
        <dbReference type="ChEBI" id="CHEBI:18420"/>
        <label>1</label>
    </ligand>
</feature>
<feature type="compositionally biased region" description="Basic and acidic residues" evidence="2">
    <location>
        <begin position="385"/>
        <end position="397"/>
    </location>
</feature>
<evidence type="ECO:0000259" key="3">
    <source>
        <dbReference type="PROSITE" id="PS50802"/>
    </source>
</evidence>
<dbReference type="SUPFAM" id="SSF101478">
    <property type="entry name" value="ADP-ribosylglycohydrolase"/>
    <property type="match status" value="1"/>
</dbReference>
<dbReference type="InterPro" id="IPR050792">
    <property type="entry name" value="ADP-ribosylglycohydrolase"/>
</dbReference>
<name>A0A813VA51_9BILA</name>
<feature type="region of interest" description="Disordered" evidence="2">
    <location>
        <begin position="492"/>
        <end position="534"/>
    </location>
</feature>
<dbReference type="OrthoDB" id="10064699at2759"/>
<organism evidence="4 6">
    <name type="scientific">Didymodactylos carnosus</name>
    <dbReference type="NCBI Taxonomy" id="1234261"/>
    <lineage>
        <taxon>Eukaryota</taxon>
        <taxon>Metazoa</taxon>
        <taxon>Spiralia</taxon>
        <taxon>Gnathifera</taxon>
        <taxon>Rotifera</taxon>
        <taxon>Eurotatoria</taxon>
        <taxon>Bdelloidea</taxon>
        <taxon>Philodinida</taxon>
        <taxon>Philodinidae</taxon>
        <taxon>Didymodactylos</taxon>
    </lineage>
</organism>
<feature type="compositionally biased region" description="Polar residues" evidence="2">
    <location>
        <begin position="437"/>
        <end position="446"/>
    </location>
</feature>
<feature type="region of interest" description="Disordered" evidence="2">
    <location>
        <begin position="385"/>
        <end position="464"/>
    </location>
</feature>
<evidence type="ECO:0000313" key="6">
    <source>
        <dbReference type="Proteomes" id="UP000663829"/>
    </source>
</evidence>
<feature type="compositionally biased region" description="Polar residues" evidence="2">
    <location>
        <begin position="398"/>
        <end position="427"/>
    </location>
</feature>
<evidence type="ECO:0000313" key="4">
    <source>
        <dbReference type="EMBL" id="CAF0838069.1"/>
    </source>
</evidence>
<keyword evidence="1" id="KW-0479">Metal-binding</keyword>
<gene>
    <name evidence="4" type="ORF">GPM918_LOCUS5414</name>
    <name evidence="5" type="ORF">SRO942_LOCUS5414</name>
</gene>
<feature type="binding site" evidence="1">
    <location>
        <position position="583"/>
    </location>
    <ligand>
        <name>Mg(2+)</name>
        <dbReference type="ChEBI" id="CHEBI:18420"/>
        <label>1</label>
    </ligand>
</feature>
<keyword evidence="1" id="KW-0460">Magnesium</keyword>
<evidence type="ECO:0000313" key="5">
    <source>
        <dbReference type="EMBL" id="CAF3625333.1"/>
    </source>
</evidence>
<dbReference type="Proteomes" id="UP000681722">
    <property type="component" value="Unassembled WGS sequence"/>
</dbReference>
<protein>
    <recommendedName>
        <fullName evidence="3">OTU domain-containing protein</fullName>
    </recommendedName>
</protein>
<dbReference type="Proteomes" id="UP000663829">
    <property type="component" value="Unassembled WGS sequence"/>
</dbReference>
<evidence type="ECO:0000256" key="1">
    <source>
        <dbReference type="PIRSR" id="PIRSR605502-1"/>
    </source>
</evidence>
<feature type="binding site" evidence="1">
    <location>
        <position position="584"/>
    </location>
    <ligand>
        <name>Mg(2+)</name>
        <dbReference type="ChEBI" id="CHEBI:18420"/>
        <label>1</label>
    </ligand>
</feature>
<feature type="compositionally biased region" description="Polar residues" evidence="2">
    <location>
        <begin position="523"/>
        <end position="534"/>
    </location>
</feature>
<dbReference type="PANTHER" id="PTHR16222:SF12">
    <property type="entry name" value="ADP-RIBOSYLGLYCOHYDROLASE-RELATED"/>
    <property type="match status" value="1"/>
</dbReference>
<dbReference type="GO" id="GO:0046872">
    <property type="term" value="F:metal ion binding"/>
    <property type="evidence" value="ECO:0007669"/>
    <property type="project" value="UniProtKB-KW"/>
</dbReference>
<feature type="compositionally biased region" description="Basic and acidic residues" evidence="2">
    <location>
        <begin position="498"/>
        <end position="522"/>
    </location>
</feature>
<feature type="binding site" evidence="1">
    <location>
        <position position="582"/>
    </location>
    <ligand>
        <name>Mg(2+)</name>
        <dbReference type="ChEBI" id="CHEBI:18420"/>
        <label>1</label>
    </ligand>
</feature>
<dbReference type="AlphaFoldDB" id="A0A813VA51"/>
<accession>A0A813VA51</accession>
<evidence type="ECO:0000256" key="2">
    <source>
        <dbReference type="SAM" id="MobiDB-lite"/>
    </source>
</evidence>